<organism evidence="2 3">
    <name type="scientific">Fomitopsis schrenkii</name>
    <name type="common">Brown rot fungus</name>
    <dbReference type="NCBI Taxonomy" id="2126942"/>
    <lineage>
        <taxon>Eukaryota</taxon>
        <taxon>Fungi</taxon>
        <taxon>Dikarya</taxon>
        <taxon>Basidiomycota</taxon>
        <taxon>Agaricomycotina</taxon>
        <taxon>Agaricomycetes</taxon>
        <taxon>Polyporales</taxon>
        <taxon>Fomitopsis</taxon>
    </lineage>
</organism>
<dbReference type="InterPro" id="IPR036237">
    <property type="entry name" value="Xyl_isomerase-like_sf"/>
</dbReference>
<dbReference type="InterPro" id="IPR050312">
    <property type="entry name" value="IolE/XylAMocC-like"/>
</dbReference>
<accession>S8EG07</accession>
<sequence>MSFFTTDLAYSTDSAGMNPAHSLPSKLQAIAEAGFTQVEIGFPDLEAYASQLFPGYQKLDDRGIGDLNSLLKTARKVADLFRELGLKVLVVHPFSQFEGYDNEKKRNDNMNRARAWFKVLEALDCQMLQVGSSDDPSSSSDYGVIARDLRALADEAAERVPPIKIAYEMWAWGCHVNIWENTWEVCKRVDRSNFGLCLDTFQIAARAYADPTSVNGKPLTAAQDRLTNSLSALSKTIPPEKIFYFQISDGSYKHGVDALKKTSEKQGIDPLYAWSNAWRPLPFQDEIEGKSSEEGYGGYLPVVEICEAVLKTGWKGPWSYEVFYEKDMARDDPEVPKRWARTARTSQDRIEAKLRERGL</sequence>
<proteinExistence type="predicted"/>
<dbReference type="InParanoid" id="S8EG07"/>
<protein>
    <recommendedName>
        <fullName evidence="1">Xylose isomerase-like TIM barrel domain-containing protein</fullName>
    </recommendedName>
</protein>
<dbReference type="AlphaFoldDB" id="S8EG07"/>
<evidence type="ECO:0000259" key="1">
    <source>
        <dbReference type="Pfam" id="PF01261"/>
    </source>
</evidence>
<dbReference type="eggNOG" id="ENOG502QW0W">
    <property type="taxonomic scope" value="Eukaryota"/>
</dbReference>
<keyword evidence="3" id="KW-1185">Reference proteome</keyword>
<name>S8EG07_FOMSC</name>
<dbReference type="Proteomes" id="UP000015241">
    <property type="component" value="Unassembled WGS sequence"/>
</dbReference>
<dbReference type="OrthoDB" id="5360893at2759"/>
<dbReference type="PANTHER" id="PTHR12110:SF56">
    <property type="entry name" value="DEHYDRATASE, PUTATIVE (AFU_ORTHOLOGUE AFUA_6G08740)-RELATED"/>
    <property type="match status" value="1"/>
</dbReference>
<dbReference type="InterPro" id="IPR013022">
    <property type="entry name" value="Xyl_isomerase-like_TIM-brl"/>
</dbReference>
<dbReference type="Pfam" id="PF01261">
    <property type="entry name" value="AP_endonuc_2"/>
    <property type="match status" value="1"/>
</dbReference>
<feature type="domain" description="Xylose isomerase-like TIM barrel" evidence="1">
    <location>
        <begin position="27"/>
        <end position="334"/>
    </location>
</feature>
<reference evidence="2 3" key="1">
    <citation type="journal article" date="2012" name="Science">
        <title>The Paleozoic origin of enzymatic lignin decomposition reconstructed from 31 fungal genomes.</title>
        <authorList>
            <person name="Floudas D."/>
            <person name="Binder M."/>
            <person name="Riley R."/>
            <person name="Barry K."/>
            <person name="Blanchette R.A."/>
            <person name="Henrissat B."/>
            <person name="Martinez A.T."/>
            <person name="Otillar R."/>
            <person name="Spatafora J.W."/>
            <person name="Yadav J.S."/>
            <person name="Aerts A."/>
            <person name="Benoit I."/>
            <person name="Boyd A."/>
            <person name="Carlson A."/>
            <person name="Copeland A."/>
            <person name="Coutinho P.M."/>
            <person name="de Vries R.P."/>
            <person name="Ferreira P."/>
            <person name="Findley K."/>
            <person name="Foster B."/>
            <person name="Gaskell J."/>
            <person name="Glotzer D."/>
            <person name="Gorecki P."/>
            <person name="Heitman J."/>
            <person name="Hesse C."/>
            <person name="Hori C."/>
            <person name="Igarashi K."/>
            <person name="Jurgens J.A."/>
            <person name="Kallen N."/>
            <person name="Kersten P."/>
            <person name="Kohler A."/>
            <person name="Kuees U."/>
            <person name="Kumar T.K.A."/>
            <person name="Kuo A."/>
            <person name="LaButti K."/>
            <person name="Larrondo L.F."/>
            <person name="Lindquist E."/>
            <person name="Ling A."/>
            <person name="Lombard V."/>
            <person name="Lucas S."/>
            <person name="Lundell T."/>
            <person name="Martin R."/>
            <person name="McLaughlin D.J."/>
            <person name="Morgenstern I."/>
            <person name="Morin E."/>
            <person name="Murat C."/>
            <person name="Nagy L.G."/>
            <person name="Nolan M."/>
            <person name="Ohm R.A."/>
            <person name="Patyshakuliyeva A."/>
            <person name="Rokas A."/>
            <person name="Ruiz-Duenas F.J."/>
            <person name="Sabat G."/>
            <person name="Salamov A."/>
            <person name="Samejima M."/>
            <person name="Schmutz J."/>
            <person name="Slot J.C."/>
            <person name="St John F."/>
            <person name="Stenlid J."/>
            <person name="Sun H."/>
            <person name="Sun S."/>
            <person name="Syed K."/>
            <person name="Tsang A."/>
            <person name="Wiebenga A."/>
            <person name="Young D."/>
            <person name="Pisabarro A."/>
            <person name="Eastwood D.C."/>
            <person name="Martin F."/>
            <person name="Cullen D."/>
            <person name="Grigoriev I.V."/>
            <person name="Hibbett D.S."/>
        </authorList>
    </citation>
    <scope>NUCLEOTIDE SEQUENCE</scope>
    <source>
        <strain evidence="3">FP-58527</strain>
    </source>
</reference>
<dbReference type="Gene3D" id="3.20.20.150">
    <property type="entry name" value="Divalent-metal-dependent TIM barrel enzymes"/>
    <property type="match status" value="1"/>
</dbReference>
<evidence type="ECO:0000313" key="2">
    <source>
        <dbReference type="EMBL" id="EPT02159.1"/>
    </source>
</evidence>
<dbReference type="PANTHER" id="PTHR12110">
    <property type="entry name" value="HYDROXYPYRUVATE ISOMERASE"/>
    <property type="match status" value="1"/>
</dbReference>
<dbReference type="HOGENOM" id="CLU_035063_0_2_1"/>
<dbReference type="SUPFAM" id="SSF51658">
    <property type="entry name" value="Xylose isomerase-like"/>
    <property type="match status" value="1"/>
</dbReference>
<evidence type="ECO:0000313" key="3">
    <source>
        <dbReference type="Proteomes" id="UP000015241"/>
    </source>
</evidence>
<gene>
    <name evidence="2" type="ORF">FOMPIDRAFT_1048171</name>
</gene>
<dbReference type="EMBL" id="KE504137">
    <property type="protein sequence ID" value="EPT02159.1"/>
    <property type="molecule type" value="Genomic_DNA"/>
</dbReference>
<dbReference type="STRING" id="743788.S8EG07"/>